<dbReference type="Gene3D" id="3.30.60.20">
    <property type="match status" value="1"/>
</dbReference>
<evidence type="ECO:0000259" key="3">
    <source>
        <dbReference type="PROSITE" id="PS50081"/>
    </source>
</evidence>
<reference evidence="4 5" key="1">
    <citation type="submission" date="2020-02" db="EMBL/GenBank/DDBJ databases">
        <authorList>
            <person name="Ferguson B K."/>
        </authorList>
    </citation>
    <scope>NUCLEOTIDE SEQUENCE [LARGE SCALE GENOMIC DNA]</scope>
</reference>
<accession>A0A6H5G0Z7</accession>
<feature type="domain" description="Phorbol-ester/DAG-type" evidence="3">
    <location>
        <begin position="122"/>
        <end position="185"/>
    </location>
</feature>
<dbReference type="PROSITE" id="PS50081">
    <property type="entry name" value="ZF_DAG_PE_2"/>
    <property type="match status" value="1"/>
</dbReference>
<evidence type="ECO:0000313" key="4">
    <source>
        <dbReference type="EMBL" id="CAA9995396.1"/>
    </source>
</evidence>
<evidence type="ECO:0000313" key="5">
    <source>
        <dbReference type="Proteomes" id="UP000479000"/>
    </source>
</evidence>
<proteinExistence type="predicted"/>
<protein>
    <recommendedName>
        <fullName evidence="3">Phorbol-ester/DAG-type domain-containing protein</fullName>
    </recommendedName>
</protein>
<keyword evidence="2" id="KW-0862">Zinc</keyword>
<dbReference type="EMBL" id="CADCXU010003296">
    <property type="protein sequence ID" value="CAA9995396.1"/>
    <property type="molecule type" value="Genomic_DNA"/>
</dbReference>
<evidence type="ECO:0000256" key="2">
    <source>
        <dbReference type="ARBA" id="ARBA00022833"/>
    </source>
</evidence>
<dbReference type="Proteomes" id="UP000479000">
    <property type="component" value="Unassembled WGS sequence"/>
</dbReference>
<dbReference type="AlphaFoldDB" id="A0A6H5G0Z7"/>
<name>A0A6H5G0Z7_9HEMI</name>
<evidence type="ECO:0000256" key="1">
    <source>
        <dbReference type="ARBA" id="ARBA00022723"/>
    </source>
</evidence>
<dbReference type="InterPro" id="IPR002219">
    <property type="entry name" value="PKC_DAG/PE"/>
</dbReference>
<dbReference type="OrthoDB" id="63267at2759"/>
<sequence>MSSDKLVLVRGGETRIASPIISSSPALLRFPLRQYSMPFDPILSGFITERGFEVFYFQRQLFEIFLQSDQRSIVRGLRASRTVLPTMVRDLVYKCMMGPIKPCGIGRRRCAVKQQRVHEVKGHKFLAKFFRQPTFCTFCKEFLWYTSSVSIRTSLRRFATTAVRYCTVCSARVSNAKFIAATPLSTIKLAAGGLLSFPDGRRRKILSSVRITRSMAHRYDWLSPFYTFGVQILDIGQLIGCLSKQNNREVDSLSTARSVYSRPPQYRP</sequence>
<dbReference type="GO" id="GO:0046872">
    <property type="term" value="F:metal ion binding"/>
    <property type="evidence" value="ECO:0007669"/>
    <property type="project" value="UniProtKB-KW"/>
</dbReference>
<gene>
    <name evidence="4" type="ORF">NTEN_LOCUS2187</name>
</gene>
<dbReference type="InterPro" id="IPR046349">
    <property type="entry name" value="C1-like_sf"/>
</dbReference>
<keyword evidence="5" id="KW-1185">Reference proteome</keyword>
<keyword evidence="1" id="KW-0479">Metal-binding</keyword>
<dbReference type="SUPFAM" id="SSF57889">
    <property type="entry name" value="Cysteine-rich domain"/>
    <property type="match status" value="1"/>
</dbReference>
<organism evidence="4 5">
    <name type="scientific">Nesidiocoris tenuis</name>
    <dbReference type="NCBI Taxonomy" id="355587"/>
    <lineage>
        <taxon>Eukaryota</taxon>
        <taxon>Metazoa</taxon>
        <taxon>Ecdysozoa</taxon>
        <taxon>Arthropoda</taxon>
        <taxon>Hexapoda</taxon>
        <taxon>Insecta</taxon>
        <taxon>Pterygota</taxon>
        <taxon>Neoptera</taxon>
        <taxon>Paraneoptera</taxon>
        <taxon>Hemiptera</taxon>
        <taxon>Heteroptera</taxon>
        <taxon>Panheteroptera</taxon>
        <taxon>Cimicomorpha</taxon>
        <taxon>Miridae</taxon>
        <taxon>Dicyphina</taxon>
        <taxon>Nesidiocoris</taxon>
    </lineage>
</organism>